<accession>A0A3M0A0D9</accession>
<feature type="transmembrane region" description="Helical" evidence="1">
    <location>
        <begin position="381"/>
        <end position="401"/>
    </location>
</feature>
<name>A0A3M0A0D9_9FLAO</name>
<feature type="transmembrane region" description="Helical" evidence="1">
    <location>
        <begin position="7"/>
        <end position="28"/>
    </location>
</feature>
<proteinExistence type="predicted"/>
<dbReference type="OrthoDB" id="2827525at2"/>
<dbReference type="RefSeq" id="WP_121924158.1">
    <property type="nucleotide sequence ID" value="NZ_CBCSGA010000002.1"/>
</dbReference>
<feature type="transmembrane region" description="Helical" evidence="1">
    <location>
        <begin position="48"/>
        <end position="67"/>
    </location>
</feature>
<comment type="caution">
    <text evidence="2">The sequence shown here is derived from an EMBL/GenBank/DDBJ whole genome shotgun (WGS) entry which is preliminary data.</text>
</comment>
<feature type="transmembrane region" description="Helical" evidence="1">
    <location>
        <begin position="182"/>
        <end position="202"/>
    </location>
</feature>
<feature type="transmembrane region" description="Helical" evidence="1">
    <location>
        <begin position="312"/>
        <end position="334"/>
    </location>
</feature>
<feature type="transmembrane region" description="Helical" evidence="1">
    <location>
        <begin position="79"/>
        <end position="99"/>
    </location>
</feature>
<gene>
    <name evidence="2" type="ORF">BC961_0403</name>
</gene>
<feature type="transmembrane region" description="Helical" evidence="1">
    <location>
        <begin position="346"/>
        <end position="369"/>
    </location>
</feature>
<feature type="transmembrane region" description="Helical" evidence="1">
    <location>
        <begin position="105"/>
        <end position="125"/>
    </location>
</feature>
<dbReference type="AlphaFoldDB" id="A0A3M0A0D9"/>
<evidence type="ECO:0000313" key="2">
    <source>
        <dbReference type="EMBL" id="RMA78037.1"/>
    </source>
</evidence>
<feature type="transmembrane region" description="Helical" evidence="1">
    <location>
        <begin position="214"/>
        <end position="232"/>
    </location>
</feature>
<sequence length="406" mass="46730">MKLNLKFWLQFSLINLFIVAILGVTMRYKIGFDFPFFDQSYLIHSHSHFAFSGWLTHTIMTLMIYFLQEKLPNFQLNKYLKIIIANLICAYGMLFFFIIQGYAMISIFFSTASILVSYVFGYLYLKDLKKINSDLAAVNWFRAAVVFNVISSLGTFYLAYMMATKTAVENLKLSSIYYYLHFQYNGWFFFACIGLLFSFLNLKKSDNPLYQSSFKLFAAACIPAYFLSLLWLEVPTWVYVIAVLAALIQVYAWFKLLFVLIKVKMNILNEYAPLLRTVLVIASVSLSLKFILQLSSTIPALGQIAFFYRPIVIAYLHLILLAVNSLFLLFYIFANHFITFSRNIKIGLIVFIIGIFLNEIFLGLQGLIPFGFPYVPHTNELLFIAALILLSGIGIIARYSMVKIKS</sequence>
<feature type="transmembrane region" description="Helical" evidence="1">
    <location>
        <begin position="273"/>
        <end position="292"/>
    </location>
</feature>
<keyword evidence="1" id="KW-0812">Transmembrane</keyword>
<reference evidence="2 3" key="1">
    <citation type="submission" date="2018-10" db="EMBL/GenBank/DDBJ databases">
        <title>Genomic Encyclopedia of Archaeal and Bacterial Type Strains, Phase II (KMG-II): from individual species to whole genera.</title>
        <authorList>
            <person name="Goeker M."/>
        </authorList>
    </citation>
    <scope>NUCLEOTIDE SEQUENCE [LARGE SCALE GENOMIC DNA]</scope>
    <source>
        <strain evidence="2 3">DSM 19727</strain>
    </source>
</reference>
<protein>
    <submittedName>
        <fullName evidence="2">Uncharacterized protein</fullName>
    </submittedName>
</protein>
<dbReference type="Proteomes" id="UP000280368">
    <property type="component" value="Unassembled WGS sequence"/>
</dbReference>
<keyword evidence="1" id="KW-1133">Transmembrane helix</keyword>
<evidence type="ECO:0000313" key="3">
    <source>
        <dbReference type="Proteomes" id="UP000280368"/>
    </source>
</evidence>
<feature type="transmembrane region" description="Helical" evidence="1">
    <location>
        <begin position="137"/>
        <end position="162"/>
    </location>
</feature>
<dbReference type="EMBL" id="REFH01000007">
    <property type="protein sequence ID" value="RMA78037.1"/>
    <property type="molecule type" value="Genomic_DNA"/>
</dbReference>
<evidence type="ECO:0000256" key="1">
    <source>
        <dbReference type="SAM" id="Phobius"/>
    </source>
</evidence>
<keyword evidence="1" id="KW-0472">Membrane</keyword>
<organism evidence="2 3">
    <name type="scientific">Flavobacterium weaverense</name>
    <dbReference type="NCBI Taxonomy" id="271156"/>
    <lineage>
        <taxon>Bacteria</taxon>
        <taxon>Pseudomonadati</taxon>
        <taxon>Bacteroidota</taxon>
        <taxon>Flavobacteriia</taxon>
        <taxon>Flavobacteriales</taxon>
        <taxon>Flavobacteriaceae</taxon>
        <taxon>Flavobacterium</taxon>
    </lineage>
</organism>
<feature type="transmembrane region" description="Helical" evidence="1">
    <location>
        <begin position="238"/>
        <end position="261"/>
    </location>
</feature>
<keyword evidence="3" id="KW-1185">Reference proteome</keyword>